<name>A0AAU9JY64_9CILI</name>
<organism evidence="2 3">
    <name type="scientific">Blepharisma stoltei</name>
    <dbReference type="NCBI Taxonomy" id="1481888"/>
    <lineage>
        <taxon>Eukaryota</taxon>
        <taxon>Sar</taxon>
        <taxon>Alveolata</taxon>
        <taxon>Ciliophora</taxon>
        <taxon>Postciliodesmatophora</taxon>
        <taxon>Heterotrichea</taxon>
        <taxon>Heterotrichida</taxon>
        <taxon>Blepharismidae</taxon>
        <taxon>Blepharisma</taxon>
    </lineage>
</organism>
<feature type="transmembrane region" description="Helical" evidence="1">
    <location>
        <begin position="193"/>
        <end position="213"/>
    </location>
</feature>
<evidence type="ECO:0000256" key="1">
    <source>
        <dbReference type="SAM" id="Phobius"/>
    </source>
</evidence>
<feature type="transmembrane region" description="Helical" evidence="1">
    <location>
        <begin position="95"/>
        <end position="118"/>
    </location>
</feature>
<accession>A0AAU9JY64</accession>
<keyword evidence="1" id="KW-1133">Transmembrane helix</keyword>
<gene>
    <name evidence="2" type="ORF">BSTOLATCC_MIC45813</name>
</gene>
<proteinExistence type="predicted"/>
<feature type="transmembrane region" description="Helical" evidence="1">
    <location>
        <begin position="160"/>
        <end position="181"/>
    </location>
</feature>
<keyword evidence="1" id="KW-0812">Transmembrane</keyword>
<evidence type="ECO:0008006" key="4">
    <source>
        <dbReference type="Google" id="ProtNLM"/>
    </source>
</evidence>
<protein>
    <recommendedName>
        <fullName evidence="4">Transmembrane protein</fullName>
    </recommendedName>
</protein>
<keyword evidence="1" id="KW-0472">Membrane</keyword>
<keyword evidence="3" id="KW-1185">Reference proteome</keyword>
<evidence type="ECO:0000313" key="3">
    <source>
        <dbReference type="Proteomes" id="UP001162131"/>
    </source>
</evidence>
<dbReference type="Proteomes" id="UP001162131">
    <property type="component" value="Unassembled WGS sequence"/>
</dbReference>
<evidence type="ECO:0000313" key="2">
    <source>
        <dbReference type="EMBL" id="CAG9328361.1"/>
    </source>
</evidence>
<sequence>MLLSNFAFALAFLIDFWYWNVCLFRKRNEKIPYICIIMLLLSYAAIEYTKALENIFSFEFVSLTIKEYFINLPLDWQSFIQMVQQSHYVNIPNLIFFNAIVLVYQSTSLVLICILAMINNYYFLTIEYASYGWIYYFLFLMTIFLYIYFNHKAWRKYSGLWLLIKCIHTILLIFDFANFVSQLCGYNLKIADLALWMFLKISGLIVQVLILLFY</sequence>
<dbReference type="EMBL" id="CAJZBQ010000045">
    <property type="protein sequence ID" value="CAG9328361.1"/>
    <property type="molecule type" value="Genomic_DNA"/>
</dbReference>
<feature type="transmembrane region" description="Helical" evidence="1">
    <location>
        <begin position="130"/>
        <end position="148"/>
    </location>
</feature>
<comment type="caution">
    <text evidence="2">The sequence shown here is derived from an EMBL/GenBank/DDBJ whole genome shotgun (WGS) entry which is preliminary data.</text>
</comment>
<reference evidence="2" key="1">
    <citation type="submission" date="2021-09" db="EMBL/GenBank/DDBJ databases">
        <authorList>
            <consortium name="AG Swart"/>
            <person name="Singh M."/>
            <person name="Singh A."/>
            <person name="Seah K."/>
            <person name="Emmerich C."/>
        </authorList>
    </citation>
    <scope>NUCLEOTIDE SEQUENCE</scope>
    <source>
        <strain evidence="2">ATCC30299</strain>
    </source>
</reference>
<feature type="transmembrane region" description="Helical" evidence="1">
    <location>
        <begin position="6"/>
        <end position="24"/>
    </location>
</feature>
<dbReference type="AlphaFoldDB" id="A0AAU9JY64"/>